<dbReference type="GO" id="GO:0016020">
    <property type="term" value="C:membrane"/>
    <property type="evidence" value="ECO:0007669"/>
    <property type="project" value="UniProtKB-SubCell"/>
</dbReference>
<reference evidence="8" key="1">
    <citation type="submission" date="2015-04" db="UniProtKB">
        <authorList>
            <consortium name="EnsemblPlants"/>
        </authorList>
    </citation>
    <scope>IDENTIFICATION</scope>
</reference>
<feature type="transmembrane region" description="Helical" evidence="5">
    <location>
        <begin position="680"/>
        <end position="700"/>
    </location>
</feature>
<dbReference type="InterPro" id="IPR036259">
    <property type="entry name" value="MFS_trans_sf"/>
</dbReference>
<evidence type="ECO:0008006" key="10">
    <source>
        <dbReference type="Google" id="ProtNLM"/>
    </source>
</evidence>
<keyword evidence="3 5" id="KW-1133">Transmembrane helix</keyword>
<feature type="transmembrane region" description="Helical" evidence="5">
    <location>
        <begin position="320"/>
        <end position="342"/>
    </location>
</feature>
<dbReference type="Pfam" id="PF23262">
    <property type="entry name" value="NFD4_C"/>
    <property type="match status" value="1"/>
</dbReference>
<feature type="transmembrane region" description="Helical" evidence="5">
    <location>
        <begin position="160"/>
        <end position="182"/>
    </location>
</feature>
<reference evidence="8" key="2">
    <citation type="submission" date="2018-05" db="EMBL/GenBank/DDBJ databases">
        <title>OpunRS2 (Oryza punctata Reference Sequence Version 2).</title>
        <authorList>
            <person name="Zhang J."/>
            <person name="Kudrna D."/>
            <person name="Lee S."/>
            <person name="Talag J."/>
            <person name="Welchert J."/>
            <person name="Wing R.A."/>
        </authorList>
    </citation>
    <scope>NUCLEOTIDE SEQUENCE [LARGE SCALE GENOMIC DNA]</scope>
</reference>
<evidence type="ECO:0000256" key="1">
    <source>
        <dbReference type="ARBA" id="ARBA00004141"/>
    </source>
</evidence>
<organism evidence="8">
    <name type="scientific">Oryza punctata</name>
    <name type="common">Red rice</name>
    <dbReference type="NCBI Taxonomy" id="4537"/>
    <lineage>
        <taxon>Eukaryota</taxon>
        <taxon>Viridiplantae</taxon>
        <taxon>Streptophyta</taxon>
        <taxon>Embryophyta</taxon>
        <taxon>Tracheophyta</taxon>
        <taxon>Spermatophyta</taxon>
        <taxon>Magnoliopsida</taxon>
        <taxon>Liliopsida</taxon>
        <taxon>Poales</taxon>
        <taxon>Poaceae</taxon>
        <taxon>BOP clade</taxon>
        <taxon>Oryzoideae</taxon>
        <taxon>Oryzeae</taxon>
        <taxon>Oryzinae</taxon>
        <taxon>Oryza</taxon>
    </lineage>
</organism>
<dbReference type="Pfam" id="PF06813">
    <property type="entry name" value="Nodulin-like"/>
    <property type="match status" value="2"/>
</dbReference>
<feature type="transmembrane region" description="Helical" evidence="5">
    <location>
        <begin position="37"/>
        <end position="59"/>
    </location>
</feature>
<dbReference type="InterPro" id="IPR010658">
    <property type="entry name" value="Nodulin-like"/>
</dbReference>
<dbReference type="SUPFAM" id="SSF103473">
    <property type="entry name" value="MFS general substrate transporter"/>
    <property type="match status" value="1"/>
</dbReference>
<feature type="transmembrane region" description="Helical" evidence="5">
    <location>
        <begin position="290"/>
        <end position="314"/>
    </location>
</feature>
<accession>A0A0E0KKA1</accession>
<evidence type="ECO:0000256" key="3">
    <source>
        <dbReference type="ARBA" id="ARBA00022989"/>
    </source>
</evidence>
<dbReference type="STRING" id="4537.A0A0E0KKA1"/>
<name>A0A0E0KKA1_ORYPU</name>
<evidence type="ECO:0000259" key="7">
    <source>
        <dbReference type="Pfam" id="PF23262"/>
    </source>
</evidence>
<dbReference type="CDD" id="cd17354">
    <property type="entry name" value="MFS_Mch1p_like"/>
    <property type="match status" value="1"/>
</dbReference>
<feature type="domain" description="Nodulin-like" evidence="6">
    <location>
        <begin position="159"/>
        <end position="414"/>
    </location>
</feature>
<dbReference type="InterPro" id="IPR056555">
    <property type="entry name" value="NFD4_C"/>
</dbReference>
<dbReference type="Proteomes" id="UP000026962">
    <property type="component" value="Chromosome 3"/>
</dbReference>
<protein>
    <recommendedName>
        <fullName evidence="10">Nodulin-like domain-containing protein</fullName>
    </recommendedName>
</protein>
<comment type="subcellular location">
    <subcellularLocation>
        <location evidence="1">Membrane</location>
        <topology evidence="1">Multi-pass membrane protein</topology>
    </subcellularLocation>
</comment>
<sequence length="750" mass="79979">MVTAESGVAGGGGRGAAALLREVATARFARQVVLGRWFMVFACLLILSASGATYIFGIYSKVLKSSLGYDQRTLNTLSFFKDLGANVGVISGLINEVTPPWVVLAMGAAMNLPQLRGELGSDAMVTAESGVAGGGGRGAAALLREVATARFARQVVLGRWFMVFACLLILSASGATYIFGIYSKVLKSSLGYDQRTLNTLSFFKDLGANVGVISGLINEVTPPWVVLAMGAAMNLVGYLMVYLAVAGRTARPPVWLMCIYICVGANSQSFANTGALVTCVKNFPESRGIVLGLLKGFVGLSGAIFTQLYVAIYGDDAKSLVLLIAWLPAAISILFVHTVRIMPYRPSRRRADGEASAATNNDAFFCFLYISIALAVYLLTMIVVQNQTNFSHTAYVVSAAALLLVLFLPLVVVIKQEYQIKKELDDSLREPPTVTIEKPAAAAAAMQMSTSITKPKTETPSSSSPAPPSSCLGSCLKHMFNPPAQGEDYSILQALVSVDMLVLFLATICGVGGTLTAIDNMGQIGQSLGYPAKSIKTFISLISIWNYAGRVTSGFASEIFLTRYKFPRPLMLTLVLLLACVGHLLIAFGVPQSLYAASVIIGFCFGAQWPLLFAIISEVFGLKYYSTLYNFGSVASPIGAYVLNVRVAGYLYDVEAAKQHGGSLAGGDKTCIGVQCFRKAFLIITAATVAGALISLVLVWRTRNFYKGDIYAKFRENAAGDEATTECNSVTDNAVEKKSTLVNDGNNKKG</sequence>
<feature type="domain" description="Nodulin-like" evidence="6">
    <location>
        <begin position="36"/>
        <end position="112"/>
    </location>
</feature>
<dbReference type="Gene3D" id="1.20.1250.20">
    <property type="entry name" value="MFS general substrate transporter like domains"/>
    <property type="match status" value="1"/>
</dbReference>
<evidence type="ECO:0000256" key="2">
    <source>
        <dbReference type="ARBA" id="ARBA00022692"/>
    </source>
</evidence>
<dbReference type="OMA" id="NEFTAPW"/>
<keyword evidence="4 5" id="KW-0472">Membrane</keyword>
<feature type="transmembrane region" description="Helical" evidence="5">
    <location>
        <begin position="628"/>
        <end position="652"/>
    </location>
</feature>
<keyword evidence="9" id="KW-1185">Reference proteome</keyword>
<keyword evidence="2 5" id="KW-0812">Transmembrane</keyword>
<feature type="transmembrane region" description="Helical" evidence="5">
    <location>
        <begin position="569"/>
        <end position="588"/>
    </location>
</feature>
<dbReference type="AlphaFoldDB" id="A0A0E0KKA1"/>
<evidence type="ECO:0000313" key="9">
    <source>
        <dbReference type="Proteomes" id="UP000026962"/>
    </source>
</evidence>
<evidence type="ECO:0000256" key="5">
    <source>
        <dbReference type="SAM" id="Phobius"/>
    </source>
</evidence>
<feature type="transmembrane region" description="Helical" evidence="5">
    <location>
        <begin position="530"/>
        <end position="548"/>
    </location>
</feature>
<dbReference type="Gramene" id="OPUNC03G34710.1">
    <property type="protein sequence ID" value="OPUNC03G34710.1"/>
    <property type="gene ID" value="OPUNC03G34710"/>
</dbReference>
<dbReference type="HOGENOM" id="CLU_021715_0_0_1"/>
<dbReference type="eggNOG" id="ENOG502QRB8">
    <property type="taxonomic scope" value="Eukaryota"/>
</dbReference>
<dbReference type="PANTHER" id="PTHR21576:SF84">
    <property type="entry name" value="FAMILY PROTEIN, PUTATIVE, EXPRESSED-RELATED"/>
    <property type="match status" value="1"/>
</dbReference>
<evidence type="ECO:0000313" key="8">
    <source>
        <dbReference type="EnsemblPlants" id="OPUNC03G34710.1"/>
    </source>
</evidence>
<evidence type="ECO:0000259" key="6">
    <source>
        <dbReference type="Pfam" id="PF06813"/>
    </source>
</evidence>
<proteinExistence type="predicted"/>
<dbReference type="EnsemblPlants" id="OPUNC03G34710.1">
    <property type="protein sequence ID" value="OPUNC03G34710.1"/>
    <property type="gene ID" value="OPUNC03G34710"/>
</dbReference>
<feature type="transmembrane region" description="Helical" evidence="5">
    <location>
        <begin position="500"/>
        <end position="518"/>
    </location>
</feature>
<feature type="domain" description="NFD4 C-terminal" evidence="7">
    <location>
        <begin position="498"/>
        <end position="706"/>
    </location>
</feature>
<evidence type="ECO:0000256" key="4">
    <source>
        <dbReference type="ARBA" id="ARBA00023136"/>
    </source>
</evidence>
<feature type="transmembrane region" description="Helical" evidence="5">
    <location>
        <begin position="395"/>
        <end position="414"/>
    </location>
</feature>
<feature type="transmembrane region" description="Helical" evidence="5">
    <location>
        <begin position="363"/>
        <end position="383"/>
    </location>
</feature>
<feature type="transmembrane region" description="Helical" evidence="5">
    <location>
        <begin position="594"/>
        <end position="616"/>
    </location>
</feature>
<dbReference type="PANTHER" id="PTHR21576">
    <property type="entry name" value="UNCHARACTERIZED NODULIN-LIKE PROTEIN"/>
    <property type="match status" value="1"/>
</dbReference>
<feature type="transmembrane region" description="Helical" evidence="5">
    <location>
        <begin position="224"/>
        <end position="245"/>
    </location>
</feature>